<evidence type="ECO:0000313" key="17">
    <source>
        <dbReference type="EMBL" id="BAF69015.1"/>
    </source>
</evidence>
<keyword evidence="11 15" id="KW-0520">NAD</keyword>
<comment type="similarity">
    <text evidence="2 15">Belongs to the complex I subunit 6 family.</text>
</comment>
<proteinExistence type="inferred from homology"/>
<evidence type="ECO:0000256" key="3">
    <source>
        <dbReference type="ARBA" id="ARBA00012944"/>
    </source>
</evidence>
<evidence type="ECO:0000256" key="10">
    <source>
        <dbReference type="ARBA" id="ARBA00022989"/>
    </source>
</evidence>
<feature type="chain" id="PRO_5002700484" description="NADH-ubiquinone oxidoreductase chain 6" evidence="16">
    <location>
        <begin position="21"/>
        <end position="168"/>
    </location>
</feature>
<comment type="catalytic activity">
    <reaction evidence="14 15">
        <text>a ubiquinone + NADH + 5 H(+)(in) = a ubiquinol + NAD(+) + 4 H(+)(out)</text>
        <dbReference type="Rhea" id="RHEA:29091"/>
        <dbReference type="Rhea" id="RHEA-COMP:9565"/>
        <dbReference type="Rhea" id="RHEA-COMP:9566"/>
        <dbReference type="ChEBI" id="CHEBI:15378"/>
        <dbReference type="ChEBI" id="CHEBI:16389"/>
        <dbReference type="ChEBI" id="CHEBI:17976"/>
        <dbReference type="ChEBI" id="CHEBI:57540"/>
        <dbReference type="ChEBI" id="CHEBI:57945"/>
        <dbReference type="EC" id="7.1.1.2"/>
    </reaction>
</comment>
<dbReference type="AlphaFoldDB" id="A6P3A5"/>
<feature type="signal peptide" evidence="16">
    <location>
        <begin position="1"/>
        <end position="20"/>
    </location>
</feature>
<keyword evidence="6 15" id="KW-0679">Respiratory chain</keyword>
<dbReference type="EC" id="7.1.1.2" evidence="3 15"/>
<name>A6P3A5_CALVC</name>
<comment type="subcellular location">
    <subcellularLocation>
        <location evidence="1 15">Mitochondrion membrane</location>
        <topology evidence="1 15">Multi-pass membrane protein</topology>
    </subcellularLocation>
</comment>
<keyword evidence="16" id="KW-0732">Signal</keyword>
<keyword evidence="5 15" id="KW-0813">Transport</keyword>
<evidence type="ECO:0000256" key="14">
    <source>
        <dbReference type="ARBA" id="ARBA00049551"/>
    </source>
</evidence>
<dbReference type="GO" id="GO:0031966">
    <property type="term" value="C:mitochondrial membrane"/>
    <property type="evidence" value="ECO:0007669"/>
    <property type="project" value="UniProtKB-SubCell"/>
</dbReference>
<feature type="transmembrane region" description="Helical" evidence="15">
    <location>
        <begin position="51"/>
        <end position="71"/>
    </location>
</feature>
<evidence type="ECO:0000256" key="12">
    <source>
        <dbReference type="ARBA" id="ARBA00023128"/>
    </source>
</evidence>
<evidence type="ECO:0000256" key="9">
    <source>
        <dbReference type="ARBA" id="ARBA00022982"/>
    </source>
</evidence>
<keyword evidence="12 15" id="KW-0496">Mitochondrion</keyword>
<evidence type="ECO:0000256" key="7">
    <source>
        <dbReference type="ARBA" id="ARBA00022692"/>
    </source>
</evidence>
<dbReference type="GO" id="GO:0008137">
    <property type="term" value="F:NADH dehydrogenase (ubiquinone) activity"/>
    <property type="evidence" value="ECO:0007669"/>
    <property type="project" value="UniProtKB-UniRule"/>
</dbReference>
<dbReference type="PANTHER" id="PTHR11435:SF1">
    <property type="entry name" value="NADH-UBIQUINONE OXIDOREDUCTASE CHAIN 6"/>
    <property type="match status" value="1"/>
</dbReference>
<evidence type="ECO:0000256" key="1">
    <source>
        <dbReference type="ARBA" id="ARBA00004225"/>
    </source>
</evidence>
<dbReference type="InterPro" id="IPR050269">
    <property type="entry name" value="ComplexI_Subunit6"/>
</dbReference>
<dbReference type="CTD" id="4541"/>
<geneLocation type="mitochondrion" evidence="17"/>
<dbReference type="InterPro" id="IPR001457">
    <property type="entry name" value="NADH_UbQ/plastoQ_OxRdtase_su6"/>
</dbReference>
<dbReference type="GeneID" id="5333309"/>
<keyword evidence="10 15" id="KW-1133">Transmembrane helix</keyword>
<evidence type="ECO:0000256" key="13">
    <source>
        <dbReference type="ARBA" id="ARBA00023136"/>
    </source>
</evidence>
<evidence type="ECO:0000256" key="5">
    <source>
        <dbReference type="ARBA" id="ARBA00022448"/>
    </source>
</evidence>
<keyword evidence="9 15" id="KW-0249">Electron transport</keyword>
<protein>
    <recommendedName>
        <fullName evidence="4 15">NADH-ubiquinone oxidoreductase chain 6</fullName>
        <ecNumber evidence="3 15">7.1.1.2</ecNumber>
    </recommendedName>
</protein>
<evidence type="ECO:0000256" key="16">
    <source>
        <dbReference type="SAM" id="SignalP"/>
    </source>
</evidence>
<comment type="function">
    <text evidence="15">Core subunit of the mitochondrial membrane respiratory chain NADH dehydrogenase (Complex I) which catalyzes electron transfer from NADH through the respiratory chain, using ubiquinone as an electron acceptor. Essential for the catalytic activity and assembly of complex I.</text>
</comment>
<evidence type="ECO:0000256" key="15">
    <source>
        <dbReference type="RuleBase" id="RU004430"/>
    </source>
</evidence>
<evidence type="ECO:0000256" key="6">
    <source>
        <dbReference type="ARBA" id="ARBA00022660"/>
    </source>
</evidence>
<evidence type="ECO:0000256" key="11">
    <source>
        <dbReference type="ARBA" id="ARBA00023027"/>
    </source>
</evidence>
<dbReference type="RefSeq" id="YP_001382244.1">
    <property type="nucleotide sequence ID" value="NC_009683.1"/>
</dbReference>
<dbReference type="PANTHER" id="PTHR11435">
    <property type="entry name" value="NADH UBIQUINONE OXIDOREDUCTASE SUBUNIT ND6"/>
    <property type="match status" value="1"/>
</dbReference>
<keyword evidence="13 15" id="KW-0472">Membrane</keyword>
<keyword evidence="8 15" id="KW-1278">Translocase</keyword>
<keyword evidence="15" id="KW-0830">Ubiquinone</keyword>
<keyword evidence="7 15" id="KW-0812">Transmembrane</keyword>
<reference evidence="17" key="1">
    <citation type="journal article" date="2007" name="Mol. Biol. Evol.">
        <title>The Mitochondrial Genome of the Lizard Calotes versicolor and a Novel Gene Inversion in South Asian Draconine Agamids.</title>
        <authorList>
            <person name="Amer S.A."/>
            <person name="Kumazawa Y."/>
        </authorList>
    </citation>
    <scope>NUCLEOTIDE SEQUENCE</scope>
</reference>
<evidence type="ECO:0000256" key="2">
    <source>
        <dbReference type="ARBA" id="ARBA00005698"/>
    </source>
</evidence>
<dbReference type="Pfam" id="PF00499">
    <property type="entry name" value="Oxidored_q3"/>
    <property type="match status" value="1"/>
</dbReference>
<organism evidence="17">
    <name type="scientific">Calotes versicolor</name>
    <name type="common">Oriental garden lizard</name>
    <name type="synonym">Agama versicolor</name>
    <dbReference type="NCBI Taxonomy" id="48253"/>
    <lineage>
        <taxon>Eukaryota</taxon>
        <taxon>Metazoa</taxon>
        <taxon>Chordata</taxon>
        <taxon>Craniata</taxon>
        <taxon>Vertebrata</taxon>
        <taxon>Euteleostomi</taxon>
        <taxon>Lepidosauria</taxon>
        <taxon>Squamata</taxon>
        <taxon>Bifurcata</taxon>
        <taxon>Unidentata</taxon>
        <taxon>Episquamata</taxon>
        <taxon>Toxicofera</taxon>
        <taxon>Iguania</taxon>
        <taxon>Acrodonta</taxon>
        <taxon>Agamidae</taxon>
        <taxon>Draconinae</taxon>
        <taxon>Calotes</taxon>
    </lineage>
</organism>
<evidence type="ECO:0000256" key="4">
    <source>
        <dbReference type="ARBA" id="ARBA00021095"/>
    </source>
</evidence>
<feature type="transmembrane region" description="Helical" evidence="15">
    <location>
        <begin position="136"/>
        <end position="158"/>
    </location>
</feature>
<evidence type="ECO:0000256" key="8">
    <source>
        <dbReference type="ARBA" id="ARBA00022967"/>
    </source>
</evidence>
<gene>
    <name evidence="17" type="primary">ND6</name>
</gene>
<sequence>MYFLILLSIGFFCGIIGVASNPSSCFAAGALMVAAGFGCGILAEVGSFFLALVLYLVYLGGMLVVFAYSVALSSDLYPEAWSGVFVVGPVACYYSVVSIFTFCVLTLFVGGCYYLGVEVVDFESGFGGISSLYDGGGWSLLIVGAGLLMTLFVVLQLVRGISFSVFKG</sequence>
<dbReference type="EMBL" id="AB183287">
    <property type="protein sequence ID" value="BAF69015.1"/>
    <property type="molecule type" value="Genomic_DNA"/>
</dbReference>
<feature type="transmembrane region" description="Helical" evidence="15">
    <location>
        <begin position="83"/>
        <end position="116"/>
    </location>
</feature>
<accession>A6P3A5</accession>